<dbReference type="Proteomes" id="UP001203004">
    <property type="component" value="Unassembled WGS sequence"/>
</dbReference>
<dbReference type="EMBL" id="JAMAST010000002">
    <property type="protein sequence ID" value="MCL1630887.1"/>
    <property type="molecule type" value="Genomic_DNA"/>
</dbReference>
<evidence type="ECO:0000256" key="1">
    <source>
        <dbReference type="ARBA" id="ARBA00022490"/>
    </source>
</evidence>
<dbReference type="PANTHER" id="PTHR34654:SF1">
    <property type="entry name" value="RNA-BINDING PROTEIN KHPA"/>
    <property type="match status" value="1"/>
</dbReference>
<protein>
    <recommendedName>
        <fullName evidence="3">RNA-binding protein KhpA</fullName>
    </recommendedName>
    <alternativeName>
        <fullName evidence="3">KH-domain protein A</fullName>
    </alternativeName>
</protein>
<comment type="caution">
    <text evidence="4">The sequence shown here is derived from an EMBL/GenBank/DDBJ whole genome shotgun (WGS) entry which is preliminary data.</text>
</comment>
<dbReference type="InterPro" id="IPR015946">
    <property type="entry name" value="KH_dom-like_a/b"/>
</dbReference>
<proteinExistence type="inferred from homology"/>
<dbReference type="InterPro" id="IPR009019">
    <property type="entry name" value="KH_sf_prok-type"/>
</dbReference>
<gene>
    <name evidence="3" type="primary">khpA</name>
    <name evidence="4" type="ORF">M3N64_02880</name>
</gene>
<evidence type="ECO:0000313" key="5">
    <source>
        <dbReference type="Proteomes" id="UP001203004"/>
    </source>
</evidence>
<keyword evidence="1 3" id="KW-0963">Cytoplasm</keyword>
<evidence type="ECO:0000256" key="2">
    <source>
        <dbReference type="ARBA" id="ARBA00022884"/>
    </source>
</evidence>
<comment type="function">
    <text evidence="3">A probable RNA chaperone. Forms a complex with KhpB which binds to cellular RNA and controls its expression. Plays a role in peptidoglycan (PG) homeostasis and cell length regulation.</text>
</comment>
<dbReference type="PANTHER" id="PTHR34654">
    <property type="entry name" value="UPF0109 PROTEIN SCO5592"/>
    <property type="match status" value="1"/>
</dbReference>
<accession>A0ABT0M7P2</accession>
<sequence length="76" mass="8531">MEELIKAIVNPLIDDHEHVVIEHETEADQSIYVLTVNRKDMGKVIGRHGQVADAVRTIVEAVGNTRGVRAQFLVRE</sequence>
<dbReference type="RefSeq" id="WP_249097189.1">
    <property type="nucleotide sequence ID" value="NZ_JAMAST010000002.1"/>
</dbReference>
<dbReference type="InterPro" id="IPR020627">
    <property type="entry name" value="KhpA"/>
</dbReference>
<evidence type="ECO:0000256" key="3">
    <source>
        <dbReference type="HAMAP-Rule" id="MF_00088"/>
    </source>
</evidence>
<name>A0ABT0M7P2_9BACL</name>
<keyword evidence="3" id="KW-0133">Cell shape</keyword>
<keyword evidence="3" id="KW-0961">Cell wall biogenesis/degradation</keyword>
<comment type="subcellular location">
    <subcellularLocation>
        <location evidence="3">Cytoplasm</location>
    </subcellularLocation>
</comment>
<keyword evidence="2 3" id="KW-0694">RNA-binding</keyword>
<comment type="subunit">
    <text evidence="3">Forms a complex with KhpB.</text>
</comment>
<dbReference type="Gene3D" id="3.30.300.20">
    <property type="match status" value="1"/>
</dbReference>
<dbReference type="Pfam" id="PF13083">
    <property type="entry name" value="KH_KhpA-B"/>
    <property type="match status" value="1"/>
</dbReference>
<dbReference type="HAMAP" id="MF_00088">
    <property type="entry name" value="KhpA"/>
    <property type="match status" value="1"/>
</dbReference>
<reference evidence="4 5" key="1">
    <citation type="submission" date="2022-05" db="EMBL/GenBank/DDBJ databases">
        <title>Sporolactobacillus sp nov CPB3-1, isolated from tree bark (Mangifera indica L.).</title>
        <authorList>
            <person name="Phuengjayaem S."/>
            <person name="Tanasupawat S."/>
        </authorList>
    </citation>
    <scope>NUCLEOTIDE SEQUENCE [LARGE SCALE GENOMIC DNA]</scope>
    <source>
        <strain evidence="4 5">CPB3-1</strain>
    </source>
</reference>
<dbReference type="SUPFAM" id="SSF54814">
    <property type="entry name" value="Prokaryotic type KH domain (KH-domain type II)"/>
    <property type="match status" value="1"/>
</dbReference>
<keyword evidence="3" id="KW-0143">Chaperone</keyword>
<keyword evidence="5" id="KW-1185">Reference proteome</keyword>
<organism evidence="4 5">
    <name type="scientific">Sporolactobacillus mangiferae</name>
    <dbReference type="NCBI Taxonomy" id="2940498"/>
    <lineage>
        <taxon>Bacteria</taxon>
        <taxon>Bacillati</taxon>
        <taxon>Bacillota</taxon>
        <taxon>Bacilli</taxon>
        <taxon>Bacillales</taxon>
        <taxon>Sporolactobacillaceae</taxon>
        <taxon>Sporolactobacillus</taxon>
    </lineage>
</organism>
<comment type="similarity">
    <text evidence="3">Belongs to the KhpA RNA-binding protein family.</text>
</comment>
<evidence type="ECO:0000313" key="4">
    <source>
        <dbReference type="EMBL" id="MCL1630887.1"/>
    </source>
</evidence>